<dbReference type="EMBL" id="JAHRIO010060666">
    <property type="protein sequence ID" value="MEQ2178193.1"/>
    <property type="molecule type" value="Genomic_DNA"/>
</dbReference>
<evidence type="ECO:0000313" key="2">
    <source>
        <dbReference type="EMBL" id="MEQ2178193.1"/>
    </source>
</evidence>
<feature type="non-terminal residue" evidence="2">
    <location>
        <position position="1"/>
    </location>
</feature>
<reference evidence="2 3" key="1">
    <citation type="submission" date="2021-06" db="EMBL/GenBank/DDBJ databases">
        <authorList>
            <person name="Palmer J.M."/>
        </authorList>
    </citation>
    <scope>NUCLEOTIDE SEQUENCE [LARGE SCALE GENOMIC DNA]</scope>
    <source>
        <strain evidence="2 3">GA_2019</strain>
        <tissue evidence="2">Muscle</tissue>
    </source>
</reference>
<keyword evidence="3" id="KW-1185">Reference proteome</keyword>
<organism evidence="2 3">
    <name type="scientific">Goodea atripinnis</name>
    <dbReference type="NCBI Taxonomy" id="208336"/>
    <lineage>
        <taxon>Eukaryota</taxon>
        <taxon>Metazoa</taxon>
        <taxon>Chordata</taxon>
        <taxon>Craniata</taxon>
        <taxon>Vertebrata</taxon>
        <taxon>Euteleostomi</taxon>
        <taxon>Actinopterygii</taxon>
        <taxon>Neopterygii</taxon>
        <taxon>Teleostei</taxon>
        <taxon>Neoteleostei</taxon>
        <taxon>Acanthomorphata</taxon>
        <taxon>Ovalentaria</taxon>
        <taxon>Atherinomorphae</taxon>
        <taxon>Cyprinodontiformes</taxon>
        <taxon>Goodeidae</taxon>
        <taxon>Goodea</taxon>
    </lineage>
</organism>
<name>A0ABV0P3K0_9TELE</name>
<feature type="compositionally biased region" description="Polar residues" evidence="1">
    <location>
        <begin position="43"/>
        <end position="56"/>
    </location>
</feature>
<sequence length="56" mass="6348">VFVSPCTALWPAKLPSFQLLLWKQLNNKPQTSTSLIWDPATTDRAQTSTAWSPRTF</sequence>
<feature type="region of interest" description="Disordered" evidence="1">
    <location>
        <begin position="36"/>
        <end position="56"/>
    </location>
</feature>
<comment type="caution">
    <text evidence="2">The sequence shown here is derived from an EMBL/GenBank/DDBJ whole genome shotgun (WGS) entry which is preliminary data.</text>
</comment>
<gene>
    <name evidence="2" type="ORF">GOODEAATRI_011379</name>
</gene>
<evidence type="ECO:0000256" key="1">
    <source>
        <dbReference type="SAM" id="MobiDB-lite"/>
    </source>
</evidence>
<protein>
    <submittedName>
        <fullName evidence="2">Uncharacterized protein</fullName>
    </submittedName>
</protein>
<feature type="non-terminal residue" evidence="2">
    <location>
        <position position="56"/>
    </location>
</feature>
<dbReference type="Proteomes" id="UP001476798">
    <property type="component" value="Unassembled WGS sequence"/>
</dbReference>
<accession>A0ABV0P3K0</accession>
<proteinExistence type="predicted"/>
<evidence type="ECO:0000313" key="3">
    <source>
        <dbReference type="Proteomes" id="UP001476798"/>
    </source>
</evidence>